<organism evidence="6 7">
    <name type="scientific">Chromobacterium indicum</name>
    <dbReference type="NCBI Taxonomy" id="3110228"/>
    <lineage>
        <taxon>Bacteria</taxon>
        <taxon>Pseudomonadati</taxon>
        <taxon>Pseudomonadota</taxon>
        <taxon>Betaproteobacteria</taxon>
        <taxon>Neisseriales</taxon>
        <taxon>Chromobacteriaceae</taxon>
        <taxon>Chromobacterium</taxon>
    </lineage>
</organism>
<proteinExistence type="inferred from homology"/>
<name>A0ABV0CIF1_9NEIS</name>
<dbReference type="InterPro" id="IPR002781">
    <property type="entry name" value="TM_pro_TauE-like"/>
</dbReference>
<dbReference type="PANTHER" id="PTHR43701:SF2">
    <property type="entry name" value="MEMBRANE TRANSPORTER PROTEIN YJNA-RELATED"/>
    <property type="match status" value="1"/>
</dbReference>
<keyword evidence="3 5" id="KW-1133">Transmembrane helix</keyword>
<feature type="transmembrane region" description="Helical" evidence="5">
    <location>
        <begin position="214"/>
        <end position="235"/>
    </location>
</feature>
<keyword evidence="4 5" id="KW-0472">Membrane</keyword>
<dbReference type="PANTHER" id="PTHR43701">
    <property type="entry name" value="MEMBRANE TRANSPORTER PROTEIN MJ0441-RELATED"/>
    <property type="match status" value="1"/>
</dbReference>
<gene>
    <name evidence="6" type="ORF">VA599_09345</name>
</gene>
<evidence type="ECO:0000256" key="4">
    <source>
        <dbReference type="ARBA" id="ARBA00023136"/>
    </source>
</evidence>
<evidence type="ECO:0000256" key="3">
    <source>
        <dbReference type="ARBA" id="ARBA00022989"/>
    </source>
</evidence>
<evidence type="ECO:0000313" key="7">
    <source>
        <dbReference type="Proteomes" id="UP001405405"/>
    </source>
</evidence>
<comment type="caution">
    <text evidence="6">The sequence shown here is derived from an EMBL/GenBank/DDBJ whole genome shotgun (WGS) entry which is preliminary data.</text>
</comment>
<comment type="similarity">
    <text evidence="5">Belongs to the 4-toluene sulfonate uptake permease (TSUP) (TC 2.A.102) family.</text>
</comment>
<sequence>MPLTLLLGALVGAVLGLTGAGGGILAVPALMASQGWSVGQAAPVALLAVAAGAALGAWEGWRRGEVRYRAAALMALCGLPGSALGVRAAYLLPAAWLAAGFALVLLIVAWRAWFGAGDGPEARDGCGALCRVRPETGRLAWRPASIAALAGVGAFTGFLTGLLGVGGGFVIVPALRRLSDLGMHAIVATSLLVIALVGGGSALAAYWHGARPPALPTLAFVAAALAGMAAGRWLIRRLAQRQVSRGFAILAAGVAVAMLRHAVAG</sequence>
<feature type="transmembrane region" description="Helical" evidence="5">
    <location>
        <begin position="36"/>
        <end position="58"/>
    </location>
</feature>
<comment type="subcellular location">
    <subcellularLocation>
        <location evidence="5">Cell membrane</location>
        <topology evidence="5">Multi-pass membrane protein</topology>
    </subcellularLocation>
    <subcellularLocation>
        <location evidence="1">Membrane</location>
        <topology evidence="1">Multi-pass membrane protein</topology>
    </subcellularLocation>
</comment>
<reference evidence="6 7" key="1">
    <citation type="submission" date="2023-12" db="EMBL/GenBank/DDBJ databases">
        <title>Chromobacterium sp. strain TRC.1.1.SA producing antimicrobial pigment.</title>
        <authorList>
            <person name="Verma N."/>
            <person name="Choksket S."/>
            <person name="Pinnaka A.K."/>
            <person name="Korpole S."/>
        </authorList>
    </citation>
    <scope>NUCLEOTIDE SEQUENCE [LARGE SCALE GENOMIC DNA]</scope>
    <source>
        <strain evidence="6 7">TRC1.1.SA</strain>
    </source>
</reference>
<protein>
    <recommendedName>
        <fullName evidence="5">Probable membrane transporter protein</fullName>
    </recommendedName>
</protein>
<keyword evidence="2 5" id="KW-0812">Transmembrane</keyword>
<dbReference type="RefSeq" id="WP_346788364.1">
    <property type="nucleotide sequence ID" value="NZ_JAYFSJ010000005.1"/>
</dbReference>
<keyword evidence="5" id="KW-1003">Cell membrane</keyword>
<keyword evidence="7" id="KW-1185">Reference proteome</keyword>
<evidence type="ECO:0000256" key="1">
    <source>
        <dbReference type="ARBA" id="ARBA00004141"/>
    </source>
</evidence>
<accession>A0ABV0CIF1</accession>
<feature type="transmembrane region" description="Helical" evidence="5">
    <location>
        <begin position="146"/>
        <end position="172"/>
    </location>
</feature>
<dbReference type="InterPro" id="IPR051598">
    <property type="entry name" value="TSUP/Inactive_protease-like"/>
</dbReference>
<feature type="transmembrane region" description="Helical" evidence="5">
    <location>
        <begin position="184"/>
        <end position="208"/>
    </location>
</feature>
<feature type="transmembrane region" description="Helical" evidence="5">
    <location>
        <begin position="90"/>
        <end position="113"/>
    </location>
</feature>
<dbReference type="EMBL" id="JAYFSJ010000005">
    <property type="protein sequence ID" value="MEN7430954.1"/>
    <property type="molecule type" value="Genomic_DNA"/>
</dbReference>
<feature type="transmembrane region" description="Helical" evidence="5">
    <location>
        <begin position="247"/>
        <end position="264"/>
    </location>
</feature>
<dbReference type="Pfam" id="PF01925">
    <property type="entry name" value="TauE"/>
    <property type="match status" value="1"/>
</dbReference>
<evidence type="ECO:0000313" key="6">
    <source>
        <dbReference type="EMBL" id="MEN7430954.1"/>
    </source>
</evidence>
<evidence type="ECO:0000256" key="2">
    <source>
        <dbReference type="ARBA" id="ARBA00022692"/>
    </source>
</evidence>
<evidence type="ECO:0000256" key="5">
    <source>
        <dbReference type="RuleBase" id="RU363041"/>
    </source>
</evidence>
<dbReference type="Proteomes" id="UP001405405">
    <property type="component" value="Unassembled WGS sequence"/>
</dbReference>